<evidence type="ECO:0000256" key="14">
    <source>
        <dbReference type="ARBA" id="ARBA00049024"/>
    </source>
</evidence>
<comment type="similarity">
    <text evidence="4">In the N-terminal section; belongs to the glutamate 5-kinase family.</text>
</comment>
<dbReference type="PANTHER" id="PTHR11063:SF8">
    <property type="entry name" value="DELTA-1-PYRROLINE-5-CARBOXYLATE SYNTHASE"/>
    <property type="match status" value="1"/>
</dbReference>
<dbReference type="InterPro" id="IPR016162">
    <property type="entry name" value="Ald_DH_N"/>
</dbReference>
<keyword evidence="20" id="KW-1185">Reference proteome</keyword>
<dbReference type="InterPro" id="IPR016161">
    <property type="entry name" value="Ald_DH/histidinol_DH"/>
</dbReference>
<keyword evidence="13" id="KW-0511">Multifunctional enzyme</keyword>
<dbReference type="Proteomes" id="UP001152795">
    <property type="component" value="Unassembled WGS sequence"/>
</dbReference>
<reference evidence="19" key="1">
    <citation type="submission" date="2020-04" db="EMBL/GenBank/DDBJ databases">
        <authorList>
            <person name="Alioto T."/>
            <person name="Alioto T."/>
            <person name="Gomez Garrido J."/>
        </authorList>
    </citation>
    <scope>NUCLEOTIDE SEQUENCE</scope>
    <source>
        <strain evidence="19">A484AB</strain>
    </source>
</reference>
<dbReference type="GO" id="GO:0004349">
    <property type="term" value="F:glutamate 5-kinase activity"/>
    <property type="evidence" value="ECO:0007669"/>
    <property type="project" value="UniProtKB-EC"/>
</dbReference>
<keyword evidence="10" id="KW-0067">ATP-binding</keyword>
<organism evidence="19 20">
    <name type="scientific">Paramuricea clavata</name>
    <name type="common">Red gorgonian</name>
    <name type="synonym">Violescent sea-whip</name>
    <dbReference type="NCBI Taxonomy" id="317549"/>
    <lineage>
        <taxon>Eukaryota</taxon>
        <taxon>Metazoa</taxon>
        <taxon>Cnidaria</taxon>
        <taxon>Anthozoa</taxon>
        <taxon>Octocorallia</taxon>
        <taxon>Malacalcyonacea</taxon>
        <taxon>Plexauridae</taxon>
        <taxon>Paramuricea</taxon>
    </lineage>
</organism>
<evidence type="ECO:0000256" key="15">
    <source>
        <dbReference type="ARBA" id="ARBA00049141"/>
    </source>
</evidence>
<dbReference type="Pfam" id="PF00171">
    <property type="entry name" value="Aldedh"/>
    <property type="match status" value="1"/>
</dbReference>
<dbReference type="InterPro" id="IPR020593">
    <property type="entry name" value="G-glutamylP_reductase_CS"/>
</dbReference>
<dbReference type="PRINTS" id="PR00474">
    <property type="entry name" value="GLU5KINASE"/>
</dbReference>
<dbReference type="PIRSF" id="PIRSF036429">
    <property type="entry name" value="P5C_syn"/>
    <property type="match status" value="1"/>
</dbReference>
<comment type="pathway">
    <text evidence="1">Amino-acid biosynthesis; L-proline biosynthesis; L-glutamate 5-semialdehyde from L-glutamate: step 2/2.</text>
</comment>
<evidence type="ECO:0000256" key="6">
    <source>
        <dbReference type="ARBA" id="ARBA00022650"/>
    </source>
</evidence>
<evidence type="ECO:0000256" key="3">
    <source>
        <dbReference type="ARBA" id="ARBA00006300"/>
    </source>
</evidence>
<evidence type="ECO:0000256" key="1">
    <source>
        <dbReference type="ARBA" id="ARBA00004985"/>
    </source>
</evidence>
<keyword evidence="5" id="KW-0028">Amino-acid biosynthesis</keyword>
<dbReference type="NCBIfam" id="NF001221">
    <property type="entry name" value="PRK00197.1"/>
    <property type="match status" value="1"/>
</dbReference>
<evidence type="ECO:0000256" key="10">
    <source>
        <dbReference type="ARBA" id="ARBA00022840"/>
    </source>
</evidence>
<dbReference type="Pfam" id="PF00696">
    <property type="entry name" value="AA_kinase"/>
    <property type="match status" value="1"/>
</dbReference>
<comment type="caution">
    <text evidence="19">The sequence shown here is derived from an EMBL/GenBank/DDBJ whole genome shotgun (WGS) entry which is preliminary data.</text>
</comment>
<evidence type="ECO:0000256" key="5">
    <source>
        <dbReference type="ARBA" id="ARBA00022605"/>
    </source>
</evidence>
<dbReference type="SUPFAM" id="SSF53633">
    <property type="entry name" value="Carbamate kinase-like"/>
    <property type="match status" value="1"/>
</dbReference>
<dbReference type="SUPFAM" id="SSF53720">
    <property type="entry name" value="ALDH-like"/>
    <property type="match status" value="1"/>
</dbReference>
<dbReference type="UniPathway" id="UPA00098">
    <property type="reaction ID" value="UER00359"/>
</dbReference>
<comment type="similarity">
    <text evidence="3">In the C-terminal section; belongs to the gamma-glutamyl phosphate reductase family.</text>
</comment>
<dbReference type="OrthoDB" id="1934954at2759"/>
<dbReference type="NCBIfam" id="TIGR00407">
    <property type="entry name" value="proA"/>
    <property type="match status" value="1"/>
</dbReference>
<evidence type="ECO:0000256" key="2">
    <source>
        <dbReference type="ARBA" id="ARBA00005185"/>
    </source>
</evidence>
<dbReference type="GO" id="GO:0055129">
    <property type="term" value="P:L-proline biosynthetic process"/>
    <property type="evidence" value="ECO:0007669"/>
    <property type="project" value="UniProtKB-UniPathway"/>
</dbReference>
<feature type="region of interest" description="Disordered" evidence="16">
    <location>
        <begin position="782"/>
        <end position="806"/>
    </location>
</feature>
<comment type="catalytic activity">
    <reaction evidence="15">
        <text>L-glutamate + ATP = L-glutamyl 5-phosphate + ADP</text>
        <dbReference type="Rhea" id="RHEA:14877"/>
        <dbReference type="ChEBI" id="CHEBI:29985"/>
        <dbReference type="ChEBI" id="CHEBI:30616"/>
        <dbReference type="ChEBI" id="CHEBI:58274"/>
        <dbReference type="ChEBI" id="CHEBI:456216"/>
        <dbReference type="EC" id="2.7.2.11"/>
    </reaction>
</comment>
<name>A0A7D9HT64_PARCT</name>
<keyword evidence="6" id="KW-0641">Proline biosynthesis</keyword>
<gene>
    <name evidence="19" type="ORF">PACLA_8A055759</name>
</gene>
<dbReference type="InterPro" id="IPR005766">
    <property type="entry name" value="P5_carboxy_syn"/>
</dbReference>
<accession>A0A7D9HT64</accession>
<evidence type="ECO:0000256" key="16">
    <source>
        <dbReference type="SAM" id="MobiDB-lite"/>
    </source>
</evidence>
<dbReference type="Gene3D" id="3.40.605.10">
    <property type="entry name" value="Aldehyde Dehydrogenase, Chain A, domain 1"/>
    <property type="match status" value="1"/>
</dbReference>
<dbReference type="GO" id="GO:0004350">
    <property type="term" value="F:glutamate-5-semialdehyde dehydrogenase activity"/>
    <property type="evidence" value="ECO:0007669"/>
    <property type="project" value="UniProtKB-EC"/>
</dbReference>
<dbReference type="InterPro" id="IPR015590">
    <property type="entry name" value="Aldehyde_DH_dom"/>
</dbReference>
<dbReference type="NCBIfam" id="TIGR01092">
    <property type="entry name" value="P5CS"/>
    <property type="match status" value="1"/>
</dbReference>
<keyword evidence="11" id="KW-0521">NADP</keyword>
<evidence type="ECO:0000256" key="9">
    <source>
        <dbReference type="ARBA" id="ARBA00022777"/>
    </source>
</evidence>
<comment type="pathway">
    <text evidence="2">Amino-acid biosynthesis; L-proline biosynthesis; L-glutamate 5-semialdehyde from L-glutamate: step 1/2.</text>
</comment>
<protein>
    <submittedName>
        <fullName evidence="19">Delta-1-pyrroline-5-carboxylate synthase isoform X2</fullName>
    </submittedName>
</protein>
<evidence type="ECO:0000256" key="13">
    <source>
        <dbReference type="ARBA" id="ARBA00023268"/>
    </source>
</evidence>
<dbReference type="FunFam" id="3.40.309.10:FF:000015">
    <property type="entry name" value="Delta-1-pyrroline-5-carboxylate synthase"/>
    <property type="match status" value="1"/>
</dbReference>
<feature type="compositionally biased region" description="Basic and acidic residues" evidence="16">
    <location>
        <begin position="796"/>
        <end position="806"/>
    </location>
</feature>
<dbReference type="GO" id="GO:0005739">
    <property type="term" value="C:mitochondrion"/>
    <property type="evidence" value="ECO:0007669"/>
    <property type="project" value="TreeGrafter"/>
</dbReference>
<keyword evidence="8" id="KW-0547">Nucleotide-binding</keyword>
<evidence type="ECO:0000256" key="7">
    <source>
        <dbReference type="ARBA" id="ARBA00022679"/>
    </source>
</evidence>
<dbReference type="PANTHER" id="PTHR11063">
    <property type="entry name" value="GLUTAMATE SEMIALDEHYDE DEHYDROGENASE"/>
    <property type="match status" value="1"/>
</dbReference>
<dbReference type="EMBL" id="CACRXK020001627">
    <property type="protein sequence ID" value="CAB3990249.1"/>
    <property type="molecule type" value="Genomic_DNA"/>
</dbReference>
<dbReference type="InterPro" id="IPR036393">
    <property type="entry name" value="AceGlu_kinase-like_sf"/>
</dbReference>
<keyword evidence="9" id="KW-0418">Kinase</keyword>
<dbReference type="Gene3D" id="3.40.309.10">
    <property type="entry name" value="Aldehyde Dehydrogenase, Chain A, domain 2"/>
    <property type="match status" value="1"/>
</dbReference>
<evidence type="ECO:0000256" key="8">
    <source>
        <dbReference type="ARBA" id="ARBA00022741"/>
    </source>
</evidence>
<keyword evidence="12" id="KW-0560">Oxidoreductase</keyword>
<dbReference type="InterPro" id="IPR001048">
    <property type="entry name" value="Asp/Glu/Uridylate_kinase"/>
</dbReference>
<evidence type="ECO:0000259" key="18">
    <source>
        <dbReference type="Pfam" id="PF00696"/>
    </source>
</evidence>
<feature type="non-terminal residue" evidence="19">
    <location>
        <position position="806"/>
    </location>
</feature>
<evidence type="ECO:0000256" key="4">
    <source>
        <dbReference type="ARBA" id="ARBA00009302"/>
    </source>
</evidence>
<dbReference type="PROSITE" id="PS01223">
    <property type="entry name" value="PROA"/>
    <property type="match status" value="1"/>
</dbReference>
<dbReference type="PROSITE" id="PS00902">
    <property type="entry name" value="GLUTAMATE_5_KINASE"/>
    <property type="match status" value="1"/>
</dbReference>
<dbReference type="AlphaFoldDB" id="A0A7D9HT64"/>
<keyword evidence="7" id="KW-0808">Transferase</keyword>
<proteinExistence type="inferred from homology"/>
<feature type="domain" description="Aspartate/glutamate/uridylate kinase" evidence="18">
    <location>
        <begin position="82"/>
        <end position="310"/>
    </location>
</feature>
<dbReference type="HAMAP" id="MF_00412">
    <property type="entry name" value="ProA"/>
    <property type="match status" value="1"/>
</dbReference>
<dbReference type="InterPro" id="IPR001057">
    <property type="entry name" value="Glu/AcGlu_kinase"/>
</dbReference>
<evidence type="ECO:0000313" key="20">
    <source>
        <dbReference type="Proteomes" id="UP001152795"/>
    </source>
</evidence>
<dbReference type="InterPro" id="IPR019797">
    <property type="entry name" value="Glutamate_5-kinase_CS"/>
</dbReference>
<feature type="domain" description="Aldehyde dehydrogenase" evidence="17">
    <location>
        <begin position="337"/>
        <end position="643"/>
    </location>
</feature>
<evidence type="ECO:0000256" key="11">
    <source>
        <dbReference type="ARBA" id="ARBA00022857"/>
    </source>
</evidence>
<sequence>ALNIRECLLSFLKRLEITFPKFSIMTFPDFFSHVIIIPCNCQEGRNFERRTKILKKRGGDIPRNFAPRGAKFSGAPLKKLSFCWLISELQQLGYEMMVVTSGAVAFGKQRLRHELLLSRSMRQSLRPNEHPQGNLMPQLEPRACAAVGQGGLLSLYEAMFSQYGLTCAQVLVTTPDFKDPELRNNLRSTMDALIKMNCIPIINTNDAVAPPPGEDHDLKGVISLKDNDSLAALLAVEMRTDVLVLLSDVDGIYTSPPGRSDSQLISKFHPSDLENIAFGGKSRVGMGGMESKVKSSIWALERGTSVVVANGVGSEYHALSKIMSGCKIGTFFSLAEKSGPSVEEQAMDARKAGRDLQALGPQERAEILYRLADLLEERTTEILDANALDLETATSSQNLTPPMLSRLSLTPNKINSLAAGIRQIAESSHENIGRILRRTKIAEDLELVQETVPIGVLMVIFESRPDALPQVAALGLSTGNGLLLKGGKEAYHSNRCLLKIVQESVARYAPRTAVQLVSTREAVSDLLKLEGIIDLVIPRGSNELVQQIQEKSKGIPVLGHAEGICHVFIDKGADPAMANRVVIDSKCDYPAACNAMETLLIHKDLVGTQAFQDILNNLRDHKVVVHPGSRLAKALPFGPMPATSLRKEYSALECTMEVVDDVDDAINHINKYGSSHTDTIVTEDDEAAQTFLKTVDSACVFHNCSTRFADGYRFGLGAEVGISTGRIHARGPVGVEGLLTTKWVLKGHGQTVADFAEGGNLHYLHESLPLTVEEVEDVIRDTQGEIRTDEDIEDSSYEKDKIGKDG</sequence>
<dbReference type="GO" id="GO:0005524">
    <property type="term" value="F:ATP binding"/>
    <property type="evidence" value="ECO:0007669"/>
    <property type="project" value="UniProtKB-KW"/>
</dbReference>
<evidence type="ECO:0000259" key="17">
    <source>
        <dbReference type="Pfam" id="PF00171"/>
    </source>
</evidence>
<evidence type="ECO:0000256" key="12">
    <source>
        <dbReference type="ARBA" id="ARBA00023002"/>
    </source>
</evidence>
<comment type="catalytic activity">
    <reaction evidence="14">
        <text>L-glutamate 5-semialdehyde + phosphate + NADP(+) = L-glutamyl 5-phosphate + NADPH + H(+)</text>
        <dbReference type="Rhea" id="RHEA:19541"/>
        <dbReference type="ChEBI" id="CHEBI:15378"/>
        <dbReference type="ChEBI" id="CHEBI:43474"/>
        <dbReference type="ChEBI" id="CHEBI:57783"/>
        <dbReference type="ChEBI" id="CHEBI:58066"/>
        <dbReference type="ChEBI" id="CHEBI:58274"/>
        <dbReference type="ChEBI" id="CHEBI:58349"/>
        <dbReference type="EC" id="1.2.1.41"/>
    </reaction>
</comment>
<dbReference type="InterPro" id="IPR016163">
    <property type="entry name" value="Ald_DH_C"/>
</dbReference>
<dbReference type="Gene3D" id="3.40.1160.10">
    <property type="entry name" value="Acetylglutamate kinase-like"/>
    <property type="match status" value="1"/>
</dbReference>
<dbReference type="InterPro" id="IPR000965">
    <property type="entry name" value="GPR_dom"/>
</dbReference>
<evidence type="ECO:0000313" key="19">
    <source>
        <dbReference type="EMBL" id="CAB3990249.1"/>
    </source>
</evidence>
<dbReference type="CDD" id="cd07079">
    <property type="entry name" value="ALDH_F18-19_ProA-GPR"/>
    <property type="match status" value="1"/>
</dbReference>